<name>A0A9Q3D6N4_9BASI</name>
<dbReference type="Proteomes" id="UP000765509">
    <property type="component" value="Unassembled WGS sequence"/>
</dbReference>
<accession>A0A9Q3D6N4</accession>
<proteinExistence type="predicted"/>
<evidence type="ECO:0000313" key="2">
    <source>
        <dbReference type="Proteomes" id="UP000765509"/>
    </source>
</evidence>
<dbReference type="AlphaFoldDB" id="A0A9Q3D6N4"/>
<comment type="caution">
    <text evidence="1">The sequence shown here is derived from an EMBL/GenBank/DDBJ whole genome shotgun (WGS) entry which is preliminary data.</text>
</comment>
<gene>
    <name evidence="1" type="ORF">O181_035320</name>
</gene>
<evidence type="ECO:0000313" key="1">
    <source>
        <dbReference type="EMBL" id="MBW0495605.1"/>
    </source>
</evidence>
<sequence length="141" mass="16247">MGDSVREQSDDDQEPREELLVEYQEETQLEIQHIKLEAVTPAQKMAYIHGAATNMTVFIENAQHPLIIESGAHFSIVPKDYLDSHFPNLEKQLFPNRTKFMKNESGKMTSIGKIFKEITIPHRKGNIRLNPEFFVLDDAHI</sequence>
<dbReference type="EMBL" id="AVOT02013193">
    <property type="protein sequence ID" value="MBW0495605.1"/>
    <property type="molecule type" value="Genomic_DNA"/>
</dbReference>
<protein>
    <submittedName>
        <fullName evidence="1">Uncharacterized protein</fullName>
    </submittedName>
</protein>
<reference evidence="1" key="1">
    <citation type="submission" date="2021-03" db="EMBL/GenBank/DDBJ databases">
        <title>Draft genome sequence of rust myrtle Austropuccinia psidii MF-1, a brazilian biotype.</title>
        <authorList>
            <person name="Quecine M.C."/>
            <person name="Pachon D.M.R."/>
            <person name="Bonatelli M.L."/>
            <person name="Correr F.H."/>
            <person name="Franceschini L.M."/>
            <person name="Leite T.F."/>
            <person name="Margarido G.R.A."/>
            <person name="Almeida C.A."/>
            <person name="Ferrarezi J.A."/>
            <person name="Labate C.A."/>
        </authorList>
    </citation>
    <scope>NUCLEOTIDE SEQUENCE</scope>
    <source>
        <strain evidence="1">MF-1</strain>
    </source>
</reference>
<organism evidence="1 2">
    <name type="scientific">Austropuccinia psidii MF-1</name>
    <dbReference type="NCBI Taxonomy" id="1389203"/>
    <lineage>
        <taxon>Eukaryota</taxon>
        <taxon>Fungi</taxon>
        <taxon>Dikarya</taxon>
        <taxon>Basidiomycota</taxon>
        <taxon>Pucciniomycotina</taxon>
        <taxon>Pucciniomycetes</taxon>
        <taxon>Pucciniales</taxon>
        <taxon>Sphaerophragmiaceae</taxon>
        <taxon>Austropuccinia</taxon>
    </lineage>
</organism>
<keyword evidence="2" id="KW-1185">Reference proteome</keyword>